<sequence length="1658" mass="185616">MYRSPVLHSARAKNFNNGPRPPRDGKLSEWKRLLNQGILHSRPAAPAVSRVFELGLEIMDGDVGAAQDAVTDLAKEAGLGFIKAVSDRHIPAATTGLLELNLWITEVKPLFRLVTHAFMANSAVLEQQVATIFNFLHGVGGSRMLRIFNYVTRLVQSWPTEWATALARMEAVELSLAVLSKLVDCNSTAAMGPGFSALVSTFVAVMEQPSSPEEDFSRIQASKYLEYLQQRQEVGDCIPYLATRSQMPATRETFVLRRDFPGHLSADGPRHDNDNANITKIKIMPTYEEIVSLRGEYLPTNDPSEWHIKGIRGRLDREFRLVREDTVGQLRDSVREMLEYARNPTPKAARQSNNNVRTYTYDSATTLDVKLQRTGGLEMVVRCNQLPAVQKLNNDKRRDWWIRCKRLKAGALVCMFDATGSMLFCTVSDTTMRSADDKMARRTHDDENEGDEKERPPPSTLSDDPDFLYVKLQLFPGVLLASFKHTLEALQQMHSRPNIPFRSLLAPVNTSALEGGIKPPQYATKAGFVFDLSSITTGKEAHVMSPQQPLDPTQLAALSSLDPTQELSLIQGPPGTGKSYTGEKIIKVLLANKNKAQMGPILCVCYTNHALDQLLEHLLDDGLSGIIRVGSGSKSLRLRNLNLRTVVQEMLRTKVEKTGLYKAEETIQAHVTHGNELLRELSACDSWKSIKNLLALDYPKHHAELFEATDDGYQPVNHKPEKNIKRWIESGPRAPRPNRPLQNLETVPLHTMTYDERCRLYRSWLSFLRDPIIEQIIRVHKDYDEEIKQRNLVRGEVDLRCLQQANIIGVTTTGLARNLDVLRKLRSKVLVCEEAGEVLEAHILTALLPSVEHAILIGDHLQLRPQIQNYELQSANPYGQKYSLDTSLFERLVQPPHRMDLRVPYSILETQRRMHPSIAELIRSTLYPSLKDAESIMNYPEVVGMKKRLFWFHHDRLEAKAESNDALGTSHSNDFEIEMTTALVSHLSKQGKYAQGDIAVITPYLGQLHRLRRRMESMFEICVNDRDLEELEALQADGANAPAPPTSLVSKTNILNSAKVIIISLVRSNPQNKCGFLRTSNRINVLLSRAQHGITVPMWQDIIRMLAANDNFGTSLELQCPRHPDFSIPVSDPDHFVQFSPEIRITAYARKSAVETIPLVATAATSHVTMGLGPSVCGEPCPSQLYCQQCATQEIASICVDFLEMKEYHEIDLDEEPCIFPDCGHFLTVSSMDGQMGMAEHYRLDENGLPTAILGDSEPFSMDDKGIQGCATCRGPFRNISRYGRIVRRAILDTATKKFITWSNAQYLVLAERLLTEKRKLVMVPPPAIFAQAVDKGGKMALPSSRAKQLQAINAFVGKGRYTPLNILRNRLTSFATKVREEEQPFQQVAGLVRYSNVRHGTGKTFRYDEAIIQVKGTLLASLLSLQCDVTIISDFVELVSSQGYEWIRRGLRSEVKLDLWVYMQDCDSLIQLARRTQHPREETQAHVIYAQLCQFSLSLRPSAPAEDGTPTTLTPTLSLASTTARLRTLDEFKEAGRAHVQQARQLLRDFPSVAILEGEIDSLETALNGGAYRSVTAEELREVYLASTVELSGTGHWYTCANGHPFTINRCGMAMEQASCPECGAPIGGQNHQSAEGVRHATEIEEIARGLVPLGIR</sequence>
<dbReference type="GO" id="GO:0031048">
    <property type="term" value="P:regulatory ncRNA-mediated heterochromatin formation"/>
    <property type="evidence" value="ECO:0007669"/>
    <property type="project" value="TreeGrafter"/>
</dbReference>
<dbReference type="InterPro" id="IPR027417">
    <property type="entry name" value="P-loop_NTPase"/>
</dbReference>
<dbReference type="Proteomes" id="UP000717696">
    <property type="component" value="Unassembled WGS sequence"/>
</dbReference>
<evidence type="ECO:0000313" key="10">
    <source>
        <dbReference type="EMBL" id="KAH7139766.1"/>
    </source>
</evidence>
<keyword evidence="5" id="KW-0547">Nucleotide-binding</keyword>
<evidence type="ECO:0000256" key="7">
    <source>
        <dbReference type="ARBA" id="ARBA00022859"/>
    </source>
</evidence>
<dbReference type="PANTHER" id="PTHR10887:SF445">
    <property type="entry name" value="NFX1-TYPE ZINC FINGER-CONTAINING PROTEIN 1"/>
    <property type="match status" value="1"/>
</dbReference>
<name>A0A9P9EMJ9_9HYPO</name>
<evidence type="ECO:0000259" key="9">
    <source>
        <dbReference type="PROSITE" id="PS51981"/>
    </source>
</evidence>
<comment type="subcellular location">
    <subcellularLocation>
        <location evidence="1">Cytoplasm</location>
    </subcellularLocation>
</comment>
<feature type="region of interest" description="Disordered" evidence="8">
    <location>
        <begin position="435"/>
        <end position="464"/>
    </location>
</feature>
<evidence type="ECO:0000256" key="8">
    <source>
        <dbReference type="SAM" id="MobiDB-lite"/>
    </source>
</evidence>
<dbReference type="InterPro" id="IPR041679">
    <property type="entry name" value="DNA2/NAM7-like_C"/>
</dbReference>
<dbReference type="GO" id="GO:0005737">
    <property type="term" value="C:cytoplasm"/>
    <property type="evidence" value="ECO:0007669"/>
    <property type="project" value="UniProtKB-SubCell"/>
</dbReference>
<evidence type="ECO:0000256" key="1">
    <source>
        <dbReference type="ARBA" id="ARBA00004496"/>
    </source>
</evidence>
<evidence type="ECO:0000256" key="2">
    <source>
        <dbReference type="ARBA" id="ARBA00022490"/>
    </source>
</evidence>
<evidence type="ECO:0000256" key="6">
    <source>
        <dbReference type="ARBA" id="ARBA00022833"/>
    </source>
</evidence>
<comment type="caution">
    <text evidence="10">The sequence shown here is derived from an EMBL/GenBank/DDBJ whole genome shotgun (WGS) entry which is preliminary data.</text>
</comment>
<dbReference type="InterPro" id="IPR046439">
    <property type="entry name" value="ZF_RZ_dom"/>
</dbReference>
<evidence type="ECO:0000256" key="3">
    <source>
        <dbReference type="ARBA" id="ARBA00022723"/>
    </source>
</evidence>
<dbReference type="Pfam" id="PF20173">
    <property type="entry name" value="ZnF_RZ-type"/>
    <property type="match status" value="1"/>
</dbReference>
<feature type="domain" description="RZ-type" evidence="9">
    <location>
        <begin position="1576"/>
        <end position="1651"/>
    </location>
</feature>
<evidence type="ECO:0000256" key="4">
    <source>
        <dbReference type="ARBA" id="ARBA00022771"/>
    </source>
</evidence>
<proteinExistence type="predicted"/>
<dbReference type="Pfam" id="PF13087">
    <property type="entry name" value="AAA_12"/>
    <property type="match status" value="1"/>
</dbReference>
<reference evidence="10" key="1">
    <citation type="journal article" date="2021" name="Nat. Commun.">
        <title>Genetic determinants of endophytism in the Arabidopsis root mycobiome.</title>
        <authorList>
            <person name="Mesny F."/>
            <person name="Miyauchi S."/>
            <person name="Thiergart T."/>
            <person name="Pickel B."/>
            <person name="Atanasova L."/>
            <person name="Karlsson M."/>
            <person name="Huettel B."/>
            <person name="Barry K.W."/>
            <person name="Haridas S."/>
            <person name="Chen C."/>
            <person name="Bauer D."/>
            <person name="Andreopoulos W."/>
            <person name="Pangilinan J."/>
            <person name="LaButti K."/>
            <person name="Riley R."/>
            <person name="Lipzen A."/>
            <person name="Clum A."/>
            <person name="Drula E."/>
            <person name="Henrissat B."/>
            <person name="Kohler A."/>
            <person name="Grigoriev I.V."/>
            <person name="Martin F.M."/>
            <person name="Hacquard S."/>
        </authorList>
    </citation>
    <scope>NUCLEOTIDE SEQUENCE</scope>
    <source>
        <strain evidence="10">MPI-CAGE-AT-0021</strain>
    </source>
</reference>
<keyword evidence="6" id="KW-0862">Zinc</keyword>
<gene>
    <name evidence="10" type="ORF">B0J13DRAFT_638737</name>
</gene>
<dbReference type="GO" id="GO:0031380">
    <property type="term" value="C:nuclear RNA-directed RNA polymerase complex"/>
    <property type="evidence" value="ECO:0007669"/>
    <property type="project" value="TreeGrafter"/>
</dbReference>
<dbReference type="Pfam" id="PF13086">
    <property type="entry name" value="AAA_11"/>
    <property type="match status" value="1"/>
</dbReference>
<dbReference type="CDD" id="cd18808">
    <property type="entry name" value="SF1_C_Upf1"/>
    <property type="match status" value="1"/>
</dbReference>
<keyword evidence="7" id="KW-0391">Immunity</keyword>
<protein>
    <recommendedName>
        <fullName evidence="9">RZ-type domain-containing protein</fullName>
    </recommendedName>
</protein>
<feature type="compositionally biased region" description="Basic and acidic residues" evidence="8">
    <location>
        <begin position="435"/>
        <end position="445"/>
    </location>
</feature>
<keyword evidence="5" id="KW-0378">Hydrolase</keyword>
<keyword evidence="2" id="KW-0963">Cytoplasm</keyword>
<dbReference type="EMBL" id="JAGMUU010000014">
    <property type="protein sequence ID" value="KAH7139766.1"/>
    <property type="molecule type" value="Genomic_DNA"/>
</dbReference>
<keyword evidence="3" id="KW-0479">Metal-binding</keyword>
<dbReference type="InterPro" id="IPR041677">
    <property type="entry name" value="DNA2/NAM7_AAA_11"/>
</dbReference>
<dbReference type="OrthoDB" id="2423195at2759"/>
<evidence type="ECO:0000256" key="5">
    <source>
        <dbReference type="ARBA" id="ARBA00022806"/>
    </source>
</evidence>
<keyword evidence="11" id="KW-1185">Reference proteome</keyword>
<dbReference type="GO" id="GO:0002376">
    <property type="term" value="P:immune system process"/>
    <property type="evidence" value="ECO:0007669"/>
    <property type="project" value="UniProtKB-KW"/>
</dbReference>
<dbReference type="GO" id="GO:0008270">
    <property type="term" value="F:zinc ion binding"/>
    <property type="evidence" value="ECO:0007669"/>
    <property type="project" value="UniProtKB-KW"/>
</dbReference>
<dbReference type="InterPro" id="IPR045055">
    <property type="entry name" value="DNA2/NAM7-like"/>
</dbReference>
<organism evidence="10 11">
    <name type="scientific">Dactylonectria estremocensis</name>
    <dbReference type="NCBI Taxonomy" id="1079267"/>
    <lineage>
        <taxon>Eukaryota</taxon>
        <taxon>Fungi</taxon>
        <taxon>Dikarya</taxon>
        <taxon>Ascomycota</taxon>
        <taxon>Pezizomycotina</taxon>
        <taxon>Sordariomycetes</taxon>
        <taxon>Hypocreomycetidae</taxon>
        <taxon>Hypocreales</taxon>
        <taxon>Nectriaceae</taxon>
        <taxon>Dactylonectria</taxon>
    </lineage>
</organism>
<dbReference type="PANTHER" id="PTHR10887">
    <property type="entry name" value="DNA2/NAM7 HELICASE FAMILY"/>
    <property type="match status" value="1"/>
</dbReference>
<dbReference type="InterPro" id="IPR047187">
    <property type="entry name" value="SF1_C_Upf1"/>
</dbReference>
<dbReference type="Gene3D" id="3.40.50.300">
    <property type="entry name" value="P-loop containing nucleotide triphosphate hydrolases"/>
    <property type="match status" value="2"/>
</dbReference>
<dbReference type="CDD" id="cd17936">
    <property type="entry name" value="EEXXEc_NFX1"/>
    <property type="match status" value="1"/>
</dbReference>
<keyword evidence="5" id="KW-0347">Helicase</keyword>
<dbReference type="SUPFAM" id="SSF52540">
    <property type="entry name" value="P-loop containing nucleoside triphosphate hydrolases"/>
    <property type="match status" value="1"/>
</dbReference>
<dbReference type="PROSITE" id="PS51981">
    <property type="entry name" value="ZF_RZ"/>
    <property type="match status" value="1"/>
</dbReference>
<evidence type="ECO:0000313" key="11">
    <source>
        <dbReference type="Proteomes" id="UP000717696"/>
    </source>
</evidence>
<accession>A0A9P9EMJ9</accession>
<keyword evidence="4" id="KW-0863">Zinc-finger</keyword>
<dbReference type="GO" id="GO:0004386">
    <property type="term" value="F:helicase activity"/>
    <property type="evidence" value="ECO:0007669"/>
    <property type="project" value="InterPro"/>
</dbReference>
<keyword evidence="5" id="KW-0067">ATP-binding</keyword>